<evidence type="ECO:0000256" key="1">
    <source>
        <dbReference type="SAM" id="MobiDB-lite"/>
    </source>
</evidence>
<sequence>MTSVFEAYLVPILIALAIGAVIAWWAFRRTSADKVVGDAHRPGETVEAPPAAPPVEAPKPTPTPTPIRTDGPEGNSLIDQGAAATTDVAGQVLGVKVHSQLPGASGPPDNLQMLKGVGPKLATKLNENGIIRFEQLARLSPNEVAILEDKLGPFKGRLTRDRVVEQASYLARDDRDGFEAKFGSLG</sequence>
<dbReference type="OrthoDB" id="9807941at2"/>
<dbReference type="Proteomes" id="UP000245916">
    <property type="component" value="Unassembled WGS sequence"/>
</dbReference>
<dbReference type="RefSeq" id="WP_109270465.1">
    <property type="nucleotide sequence ID" value="NZ_QFFF01000001.1"/>
</dbReference>
<keyword evidence="2" id="KW-0472">Membrane</keyword>
<feature type="transmembrane region" description="Helical" evidence="2">
    <location>
        <begin position="7"/>
        <end position="27"/>
    </location>
</feature>
<name>A0A2U2J1Y8_9SPHN</name>
<evidence type="ECO:0008006" key="5">
    <source>
        <dbReference type="Google" id="ProtNLM"/>
    </source>
</evidence>
<accession>A0A2U2J1Y8</accession>
<feature type="compositionally biased region" description="Pro residues" evidence="1">
    <location>
        <begin position="50"/>
        <end position="65"/>
    </location>
</feature>
<evidence type="ECO:0000313" key="4">
    <source>
        <dbReference type="Proteomes" id="UP000245916"/>
    </source>
</evidence>
<evidence type="ECO:0000313" key="3">
    <source>
        <dbReference type="EMBL" id="PWG02324.1"/>
    </source>
</evidence>
<dbReference type="AlphaFoldDB" id="A0A2U2J1Y8"/>
<proteinExistence type="predicted"/>
<organism evidence="3 4">
    <name type="scientific">Allosphingosinicella humi</name>
    <dbReference type="NCBI Taxonomy" id="2068657"/>
    <lineage>
        <taxon>Bacteria</taxon>
        <taxon>Pseudomonadati</taxon>
        <taxon>Pseudomonadota</taxon>
        <taxon>Alphaproteobacteria</taxon>
        <taxon>Sphingomonadales</taxon>
        <taxon>Sphingomonadaceae</taxon>
        <taxon>Allosphingosinicella</taxon>
    </lineage>
</organism>
<dbReference type="Gene3D" id="1.10.150.20">
    <property type="entry name" value="5' to 3' exonuclease, C-terminal subdomain"/>
    <property type="match status" value="1"/>
</dbReference>
<keyword evidence="4" id="KW-1185">Reference proteome</keyword>
<feature type="region of interest" description="Disordered" evidence="1">
    <location>
        <begin position="38"/>
        <end position="75"/>
    </location>
</feature>
<keyword evidence="2" id="KW-1133">Transmembrane helix</keyword>
<gene>
    <name evidence="3" type="ORF">DF286_05200</name>
</gene>
<protein>
    <recommendedName>
        <fullName evidence="5">Helix-hairpin-helix domain-containing protein</fullName>
    </recommendedName>
</protein>
<comment type="caution">
    <text evidence="3">The sequence shown here is derived from an EMBL/GenBank/DDBJ whole genome shotgun (WGS) entry which is preliminary data.</text>
</comment>
<reference evidence="3 4" key="1">
    <citation type="submission" date="2018-05" db="EMBL/GenBank/DDBJ databases">
        <title>Genome of Sphingosinicella humi QZX222.</title>
        <authorList>
            <person name="Qiao Z."/>
            <person name="Wang G."/>
        </authorList>
    </citation>
    <scope>NUCLEOTIDE SEQUENCE [LARGE SCALE GENOMIC DNA]</scope>
    <source>
        <strain evidence="3 4">QZX222</strain>
    </source>
</reference>
<evidence type="ECO:0000256" key="2">
    <source>
        <dbReference type="SAM" id="Phobius"/>
    </source>
</evidence>
<keyword evidence="2" id="KW-0812">Transmembrane</keyword>
<dbReference type="EMBL" id="QFFF01000001">
    <property type="protein sequence ID" value="PWG02324.1"/>
    <property type="molecule type" value="Genomic_DNA"/>
</dbReference>